<proteinExistence type="inferred from homology"/>
<feature type="transmembrane region" description="Helical" evidence="9">
    <location>
        <begin position="6"/>
        <end position="22"/>
    </location>
</feature>
<dbReference type="InterPro" id="IPR017705">
    <property type="entry name" value="Ribonuclease_Y"/>
</dbReference>
<feature type="region of interest" description="Disordered" evidence="11">
    <location>
        <begin position="128"/>
        <end position="147"/>
    </location>
</feature>
<gene>
    <name evidence="9 13" type="primary">rny</name>
    <name evidence="13" type="ORF">EJV47_09315</name>
</gene>
<keyword evidence="5 9" id="KW-0378">Hydrolase</keyword>
<keyword evidence="3 9" id="KW-0540">Nuclease</keyword>
<dbReference type="RefSeq" id="WP_126692875.1">
    <property type="nucleotide sequence ID" value="NZ_RXOF01000004.1"/>
</dbReference>
<evidence type="ECO:0000259" key="12">
    <source>
        <dbReference type="PROSITE" id="PS51831"/>
    </source>
</evidence>
<dbReference type="NCBIfam" id="TIGR00277">
    <property type="entry name" value="HDIG"/>
    <property type="match status" value="1"/>
</dbReference>
<dbReference type="PANTHER" id="PTHR12826">
    <property type="entry name" value="RIBONUCLEASE Y"/>
    <property type="match status" value="1"/>
</dbReference>
<dbReference type="CDD" id="cd22431">
    <property type="entry name" value="KH-I_RNaseY"/>
    <property type="match status" value="1"/>
</dbReference>
<dbReference type="FunFam" id="1.10.3210.10:FF:000013">
    <property type="entry name" value="Ribonuclease Y"/>
    <property type="match status" value="1"/>
</dbReference>
<protein>
    <recommendedName>
        <fullName evidence="9 10">Ribonuclease Y</fullName>
        <shortName evidence="9">RNase Y</shortName>
        <ecNumber evidence="9 10">3.1.-.-</ecNumber>
    </recommendedName>
</protein>
<keyword evidence="4 9" id="KW-0255">Endonuclease</keyword>
<dbReference type="SMART" id="SM00322">
    <property type="entry name" value="KH"/>
    <property type="match status" value="1"/>
</dbReference>
<keyword evidence="6 9" id="KW-0694">RNA-binding</keyword>
<organism evidence="13 14">
    <name type="scientific">Hymenobacter gummosus</name>
    <dbReference type="NCBI Taxonomy" id="1776032"/>
    <lineage>
        <taxon>Bacteria</taxon>
        <taxon>Pseudomonadati</taxon>
        <taxon>Bacteroidota</taxon>
        <taxon>Cytophagia</taxon>
        <taxon>Cytophagales</taxon>
        <taxon>Hymenobacteraceae</taxon>
        <taxon>Hymenobacter</taxon>
    </lineage>
</organism>
<keyword evidence="1 9" id="KW-1003">Cell membrane</keyword>
<dbReference type="SUPFAM" id="SSF54791">
    <property type="entry name" value="Eukaryotic type KH-domain (KH-domain type I)"/>
    <property type="match status" value="1"/>
</dbReference>
<dbReference type="GO" id="GO:0003723">
    <property type="term" value="F:RNA binding"/>
    <property type="evidence" value="ECO:0007669"/>
    <property type="project" value="UniProtKB-UniRule"/>
</dbReference>
<feature type="domain" description="HD" evidence="12">
    <location>
        <begin position="370"/>
        <end position="463"/>
    </location>
</feature>
<evidence type="ECO:0000256" key="3">
    <source>
        <dbReference type="ARBA" id="ARBA00022722"/>
    </source>
</evidence>
<evidence type="ECO:0000256" key="2">
    <source>
        <dbReference type="ARBA" id="ARBA00022692"/>
    </source>
</evidence>
<dbReference type="SMART" id="SM00471">
    <property type="entry name" value="HDc"/>
    <property type="match status" value="1"/>
</dbReference>
<dbReference type="HAMAP" id="MF_00335">
    <property type="entry name" value="RNase_Y"/>
    <property type="match status" value="1"/>
</dbReference>
<dbReference type="InterPro" id="IPR004088">
    <property type="entry name" value="KH_dom_type_1"/>
</dbReference>
<dbReference type="AlphaFoldDB" id="A0A3S0HPD3"/>
<dbReference type="Gene3D" id="1.10.3210.10">
    <property type="entry name" value="Hypothetical protein af1432"/>
    <property type="match status" value="1"/>
</dbReference>
<evidence type="ECO:0000313" key="14">
    <source>
        <dbReference type="Proteomes" id="UP000282184"/>
    </source>
</evidence>
<comment type="function">
    <text evidence="9">Endoribonuclease that initiates mRNA decay.</text>
</comment>
<dbReference type="GO" id="GO:0006402">
    <property type="term" value="P:mRNA catabolic process"/>
    <property type="evidence" value="ECO:0007669"/>
    <property type="project" value="UniProtKB-UniRule"/>
</dbReference>
<evidence type="ECO:0000256" key="8">
    <source>
        <dbReference type="ARBA" id="ARBA00023136"/>
    </source>
</evidence>
<dbReference type="GO" id="GO:0016787">
    <property type="term" value="F:hydrolase activity"/>
    <property type="evidence" value="ECO:0007669"/>
    <property type="project" value="UniProtKB-KW"/>
</dbReference>
<dbReference type="Gene3D" id="3.30.1370.10">
    <property type="entry name" value="K Homology domain, type 1"/>
    <property type="match status" value="1"/>
</dbReference>
<keyword evidence="2 9" id="KW-0812">Transmembrane</keyword>
<comment type="caution">
    <text evidence="13">The sequence shown here is derived from an EMBL/GenBank/DDBJ whole genome shotgun (WGS) entry which is preliminary data.</text>
</comment>
<evidence type="ECO:0000256" key="9">
    <source>
        <dbReference type="HAMAP-Rule" id="MF_00335"/>
    </source>
</evidence>
<dbReference type="InterPro" id="IPR003607">
    <property type="entry name" value="HD/PDEase_dom"/>
</dbReference>
<name>A0A3S0HPD3_9BACT</name>
<keyword evidence="14" id="KW-1185">Reference proteome</keyword>
<dbReference type="InterPro" id="IPR006675">
    <property type="entry name" value="HDIG_dom"/>
</dbReference>
<comment type="subcellular location">
    <subcellularLocation>
        <location evidence="9">Cell membrane</location>
        <topology evidence="9">Single-pass membrane protein</topology>
    </subcellularLocation>
</comment>
<dbReference type="Pfam" id="PF01966">
    <property type="entry name" value="HD"/>
    <property type="match status" value="1"/>
</dbReference>
<dbReference type="PANTHER" id="PTHR12826:SF15">
    <property type="entry name" value="RIBONUCLEASE Y"/>
    <property type="match status" value="1"/>
</dbReference>
<dbReference type="Proteomes" id="UP000282184">
    <property type="component" value="Unassembled WGS sequence"/>
</dbReference>
<dbReference type="InterPro" id="IPR006674">
    <property type="entry name" value="HD_domain"/>
</dbReference>
<dbReference type="InterPro" id="IPR004087">
    <property type="entry name" value="KH_dom"/>
</dbReference>
<evidence type="ECO:0000256" key="4">
    <source>
        <dbReference type="ARBA" id="ARBA00022759"/>
    </source>
</evidence>
<dbReference type="InterPro" id="IPR036612">
    <property type="entry name" value="KH_dom_type_1_sf"/>
</dbReference>
<evidence type="ECO:0000256" key="5">
    <source>
        <dbReference type="ARBA" id="ARBA00022801"/>
    </source>
</evidence>
<evidence type="ECO:0000256" key="1">
    <source>
        <dbReference type="ARBA" id="ARBA00022475"/>
    </source>
</evidence>
<comment type="similarity">
    <text evidence="9">Belongs to the RNase Y family.</text>
</comment>
<dbReference type="PROSITE" id="PS51831">
    <property type="entry name" value="HD"/>
    <property type="match status" value="1"/>
</dbReference>
<sequence length="554" mass="62347">MPEIIYIVLAAVVALVAGFFIGRQVAGKARQDVEAQAQGRAAELLQEAEAKANRIREERIQQAKDKARQVRNESEQEIRRLRQEADQDLAQRREVVVQQEASVKQLTQASQRQLEQVQRKEKELDTLREKLSNDAQRQQERLEAQEEKRRVMHEQVVAQLREDQEAADALRHQLQQQLEAIAGLTAAEAREQLVESLKNEAQIQASSYIKDTVAQARLTATKDAKKVILETIQRTAAEHAIENCVSVFNIESDDVKGKIIGREGRNIRALEAATGVEIIVDDTPEAIIISGFDPVRREIARLSLHLLVKDGRIHPARIEEIVAKTRKNIEEEIVEIGERTIVDLGIHGLHPELIKMVGRMRFRSSYGQNLLQHSREVANLCATMAAELGLNVKHAKRAGLLHDIGKVSTEEPELPHAILGMELAKKYKEHPDVVNAIGAHHDEIEMTALISPIIQACDAISGSRPGARREMMESYIKRLKQLEETAHTFKGVNQCYAIQAGRELRVIVDADNVTDDRAQELSSEISQKIEKEMQYPGQIKVTVIREMRAVAYAK</sequence>
<dbReference type="EMBL" id="RXOF01000004">
    <property type="protein sequence ID" value="RTQ50809.1"/>
    <property type="molecule type" value="Genomic_DNA"/>
</dbReference>
<evidence type="ECO:0000256" key="10">
    <source>
        <dbReference type="NCBIfam" id="TIGR03319"/>
    </source>
</evidence>
<dbReference type="InterPro" id="IPR022711">
    <property type="entry name" value="RNase_Y_N"/>
</dbReference>
<dbReference type="OrthoDB" id="9803205at2"/>
<dbReference type="Pfam" id="PF12072">
    <property type="entry name" value="RNase_Y_N"/>
    <property type="match status" value="2"/>
</dbReference>
<dbReference type="PROSITE" id="PS50084">
    <property type="entry name" value="KH_TYPE_1"/>
    <property type="match status" value="1"/>
</dbReference>
<evidence type="ECO:0000256" key="6">
    <source>
        <dbReference type="ARBA" id="ARBA00022884"/>
    </source>
</evidence>
<accession>A0A3S0HPD3</accession>
<reference evidence="13 14" key="1">
    <citation type="submission" date="2018-12" db="EMBL/GenBank/DDBJ databases">
        <title>Hymenobacter gummosus sp. nov., isolated from a spring.</title>
        <authorList>
            <person name="Nie L."/>
        </authorList>
    </citation>
    <scope>NUCLEOTIDE SEQUENCE [LARGE SCALE GENOMIC DNA]</scope>
    <source>
        <strain evidence="13 14">KCTC 52166</strain>
    </source>
</reference>
<dbReference type="Pfam" id="PF00013">
    <property type="entry name" value="KH_1"/>
    <property type="match status" value="1"/>
</dbReference>
<keyword evidence="7 9" id="KW-1133">Transmembrane helix</keyword>
<dbReference type="SUPFAM" id="SSF109604">
    <property type="entry name" value="HD-domain/PDEase-like"/>
    <property type="match status" value="1"/>
</dbReference>
<evidence type="ECO:0000256" key="11">
    <source>
        <dbReference type="SAM" id="MobiDB-lite"/>
    </source>
</evidence>
<keyword evidence="8 9" id="KW-0472">Membrane</keyword>
<evidence type="ECO:0000256" key="7">
    <source>
        <dbReference type="ARBA" id="ARBA00022989"/>
    </source>
</evidence>
<dbReference type="GO" id="GO:0004521">
    <property type="term" value="F:RNA endonuclease activity"/>
    <property type="evidence" value="ECO:0007669"/>
    <property type="project" value="UniProtKB-UniRule"/>
</dbReference>
<dbReference type="GO" id="GO:0005886">
    <property type="term" value="C:plasma membrane"/>
    <property type="evidence" value="ECO:0007669"/>
    <property type="project" value="UniProtKB-SubCell"/>
</dbReference>
<evidence type="ECO:0000313" key="13">
    <source>
        <dbReference type="EMBL" id="RTQ50809.1"/>
    </source>
</evidence>
<dbReference type="NCBIfam" id="TIGR03319">
    <property type="entry name" value="RNase_Y"/>
    <property type="match status" value="1"/>
</dbReference>
<dbReference type="EC" id="3.1.-.-" evidence="9 10"/>